<proteinExistence type="predicted"/>
<evidence type="ECO:0008006" key="3">
    <source>
        <dbReference type="Google" id="ProtNLM"/>
    </source>
</evidence>
<gene>
    <name evidence="1" type="ORF">DLAC_11714</name>
</gene>
<accession>A0A151ZBK9</accession>
<keyword evidence="2" id="KW-1185">Reference proteome</keyword>
<evidence type="ECO:0000313" key="2">
    <source>
        <dbReference type="Proteomes" id="UP000076078"/>
    </source>
</evidence>
<dbReference type="Proteomes" id="UP000076078">
    <property type="component" value="Unassembled WGS sequence"/>
</dbReference>
<sequence length="316" mass="35919">MFKLIIKSISTQTIKYRNASSLNRLYSTSNNSGSNGSHFNMEKMSKKKYTPIDTPKLLSISSFFRYPEGGVNEYANLSKGTAFLVQTPKSGFIGKPNNSIYCISCAHITHPFQFPNLYKEEQYSWLYVLGESNIKAQLEYRDDETGKLLHSIPLKPPYYLHPLLDLVVFKVDEDDFKKSNIPYQASIIELEPYDFPKEGNPGRLFGYQLVNEKENIMKPMQIDFQFHFAESSERFFLSTESVSPMGVCGGPVVNIENEVIGMVEGLVQIDPTLIDKTPNPKKREFLRKTNNNTVFIPSQVLNNFISSIDSNIGFSP</sequence>
<dbReference type="EMBL" id="LODT01000035">
    <property type="protein sequence ID" value="KYQ91315.1"/>
    <property type="molecule type" value="Genomic_DNA"/>
</dbReference>
<dbReference type="InterPro" id="IPR009003">
    <property type="entry name" value="Peptidase_S1_PA"/>
</dbReference>
<reference evidence="1 2" key="1">
    <citation type="submission" date="2015-12" db="EMBL/GenBank/DDBJ databases">
        <title>Dictyostelia acquired genes for synthesis and detection of signals that induce cell-type specialization by lateral gene transfer from prokaryotes.</title>
        <authorList>
            <person name="Gloeckner G."/>
            <person name="Schaap P."/>
        </authorList>
    </citation>
    <scope>NUCLEOTIDE SEQUENCE [LARGE SCALE GENOMIC DNA]</scope>
    <source>
        <strain evidence="1 2">TK</strain>
    </source>
</reference>
<evidence type="ECO:0000313" key="1">
    <source>
        <dbReference type="EMBL" id="KYQ91315.1"/>
    </source>
</evidence>
<dbReference type="OrthoDB" id="269605at2759"/>
<name>A0A151ZBK9_TIELA</name>
<organism evidence="1 2">
    <name type="scientific">Tieghemostelium lacteum</name>
    <name type="common">Slime mold</name>
    <name type="synonym">Dictyostelium lacteum</name>
    <dbReference type="NCBI Taxonomy" id="361077"/>
    <lineage>
        <taxon>Eukaryota</taxon>
        <taxon>Amoebozoa</taxon>
        <taxon>Evosea</taxon>
        <taxon>Eumycetozoa</taxon>
        <taxon>Dictyostelia</taxon>
        <taxon>Dictyosteliales</taxon>
        <taxon>Raperosteliaceae</taxon>
        <taxon>Tieghemostelium</taxon>
    </lineage>
</organism>
<dbReference type="OMA" id="YCISCAH"/>
<dbReference type="SUPFAM" id="SSF50494">
    <property type="entry name" value="Trypsin-like serine proteases"/>
    <property type="match status" value="1"/>
</dbReference>
<comment type="caution">
    <text evidence="1">The sequence shown here is derived from an EMBL/GenBank/DDBJ whole genome shotgun (WGS) entry which is preliminary data.</text>
</comment>
<protein>
    <recommendedName>
        <fullName evidence="3">Trypsin-like serine protease</fullName>
    </recommendedName>
</protein>
<dbReference type="InParanoid" id="A0A151ZBK9"/>
<dbReference type="AlphaFoldDB" id="A0A151ZBK9"/>